<comment type="caution">
    <text evidence="2">The sequence shown here is derived from an EMBL/GenBank/DDBJ whole genome shotgun (WGS) entry which is preliminary data.</text>
</comment>
<dbReference type="EMBL" id="BAABFB010000029">
    <property type="protein sequence ID" value="GAA4476329.1"/>
    <property type="molecule type" value="Genomic_DNA"/>
</dbReference>
<reference evidence="3" key="1">
    <citation type="journal article" date="2019" name="Int. J. Syst. Evol. Microbiol.">
        <title>The Global Catalogue of Microorganisms (GCM) 10K type strain sequencing project: providing services to taxonomists for standard genome sequencing and annotation.</title>
        <authorList>
            <consortium name="The Broad Institute Genomics Platform"/>
            <consortium name="The Broad Institute Genome Sequencing Center for Infectious Disease"/>
            <person name="Wu L."/>
            <person name="Ma J."/>
        </authorList>
    </citation>
    <scope>NUCLEOTIDE SEQUENCE [LARGE SCALE GENOMIC DNA]</scope>
    <source>
        <strain evidence="3">JCM 32206</strain>
    </source>
</reference>
<dbReference type="Proteomes" id="UP001501183">
    <property type="component" value="Unassembled WGS sequence"/>
</dbReference>
<sequence>MQEYEARYGRYHADDHLAFRRGDAVGPGFGYRLLPSATPPPRPPRIDSGRSVLPRTGSGVNVEFTAETGAMQRITMHYPDPTPVARSTGTRPKFGTMPLHLKVLDWP</sequence>
<protein>
    <submittedName>
        <fullName evidence="2">Uncharacterized protein</fullName>
    </submittedName>
</protein>
<name>A0ABP8NZU5_9NOCA</name>
<accession>A0ABP8NZU5</accession>
<evidence type="ECO:0000256" key="1">
    <source>
        <dbReference type="SAM" id="MobiDB-lite"/>
    </source>
</evidence>
<evidence type="ECO:0000313" key="3">
    <source>
        <dbReference type="Proteomes" id="UP001501183"/>
    </source>
</evidence>
<gene>
    <name evidence="2" type="ORF">GCM10023094_15940</name>
</gene>
<proteinExistence type="predicted"/>
<keyword evidence="3" id="KW-1185">Reference proteome</keyword>
<evidence type="ECO:0000313" key="2">
    <source>
        <dbReference type="EMBL" id="GAA4476329.1"/>
    </source>
</evidence>
<organism evidence="2 3">
    <name type="scientific">Rhodococcus olei</name>
    <dbReference type="NCBI Taxonomy" id="2161675"/>
    <lineage>
        <taxon>Bacteria</taxon>
        <taxon>Bacillati</taxon>
        <taxon>Actinomycetota</taxon>
        <taxon>Actinomycetes</taxon>
        <taxon>Mycobacteriales</taxon>
        <taxon>Nocardiaceae</taxon>
        <taxon>Rhodococcus</taxon>
    </lineage>
</organism>
<feature type="region of interest" description="Disordered" evidence="1">
    <location>
        <begin position="35"/>
        <end position="57"/>
    </location>
</feature>